<dbReference type="GO" id="GO:0018580">
    <property type="term" value="F:nitronate monooxygenase activity"/>
    <property type="evidence" value="ECO:0007669"/>
    <property type="project" value="InterPro"/>
</dbReference>
<protein>
    <recommendedName>
        <fullName evidence="2">Probable nitronate monooxygenase</fullName>
    </recommendedName>
</protein>
<name>A0A0M2SP51_9BACI</name>
<evidence type="ECO:0000256" key="5">
    <source>
        <dbReference type="ARBA" id="ARBA00023002"/>
    </source>
</evidence>
<keyword evidence="4" id="KW-0288">FMN</keyword>
<keyword evidence="7" id="KW-1185">Reference proteome</keyword>
<dbReference type="Gene3D" id="3.20.20.70">
    <property type="entry name" value="Aldolase class I"/>
    <property type="match status" value="1"/>
</dbReference>
<evidence type="ECO:0000256" key="2">
    <source>
        <dbReference type="ARBA" id="ARBA00013457"/>
    </source>
</evidence>
<dbReference type="Proteomes" id="UP000034166">
    <property type="component" value="Unassembled WGS sequence"/>
</dbReference>
<dbReference type="PANTHER" id="PTHR32332:SF18">
    <property type="entry name" value="2-NITROPROPANE DIOXYGENASE"/>
    <property type="match status" value="1"/>
</dbReference>
<evidence type="ECO:0000313" key="6">
    <source>
        <dbReference type="EMBL" id="KKK36344.1"/>
    </source>
</evidence>
<proteinExistence type="predicted"/>
<dbReference type="EMBL" id="LAYY01000033">
    <property type="protein sequence ID" value="KKK36344.1"/>
    <property type="molecule type" value="Genomic_DNA"/>
</dbReference>
<dbReference type="SUPFAM" id="SSF51412">
    <property type="entry name" value="Inosine monophosphate dehydrogenase (IMPDH)"/>
    <property type="match status" value="1"/>
</dbReference>
<dbReference type="InterPro" id="IPR004136">
    <property type="entry name" value="NMO"/>
</dbReference>
<dbReference type="AlphaFoldDB" id="A0A0M2SP51"/>
<dbReference type="CDD" id="cd04730">
    <property type="entry name" value="NPD_like"/>
    <property type="match status" value="1"/>
</dbReference>
<dbReference type="PANTHER" id="PTHR32332">
    <property type="entry name" value="2-NITROPROPANE DIOXYGENASE"/>
    <property type="match status" value="1"/>
</dbReference>
<evidence type="ECO:0000256" key="1">
    <source>
        <dbReference type="ARBA" id="ARBA00003535"/>
    </source>
</evidence>
<dbReference type="GO" id="GO:0051213">
    <property type="term" value="F:dioxygenase activity"/>
    <property type="evidence" value="ECO:0007669"/>
    <property type="project" value="UniProtKB-KW"/>
</dbReference>
<keyword evidence="3" id="KW-0285">Flavoprotein</keyword>
<accession>A0A0M2SP51</accession>
<reference evidence="6 7" key="1">
    <citation type="submission" date="2015-04" db="EMBL/GenBank/DDBJ databases">
        <title>Taxonomic description and genome sequence of Bacillus campisalis sp. nov., a novel member of the genus Bacillus isolated from solar saltern.</title>
        <authorList>
            <person name="Mathan Kumar R."/>
            <person name="Kaur G."/>
            <person name="Kumar A."/>
            <person name="Singh N.K."/>
            <person name="Kaur N."/>
            <person name="Kumar N."/>
            <person name="Mayilraj S."/>
        </authorList>
    </citation>
    <scope>NUCLEOTIDE SEQUENCE [LARGE SCALE GENOMIC DNA]</scope>
    <source>
        <strain evidence="6 7">SA2-6</strain>
    </source>
</reference>
<dbReference type="InterPro" id="IPR013785">
    <property type="entry name" value="Aldolase_TIM"/>
</dbReference>
<evidence type="ECO:0000313" key="7">
    <source>
        <dbReference type="Proteomes" id="UP000034166"/>
    </source>
</evidence>
<dbReference type="Pfam" id="PF03060">
    <property type="entry name" value="NMO"/>
    <property type="match status" value="1"/>
</dbReference>
<gene>
    <name evidence="6" type="ORF">WQ57_19865</name>
</gene>
<sequence>MNFPQLKIGHMVSSFPIIQGGMGIGVSLSGLASAVANAGGIGIISGTGISVEELRHHIRTARKLTNNKGFIGVNVLFAMNDFAEKMKAALEEKVDFIISGAGISRDMYAWGRQAGIPVLSIVSSAKLARISEKLGAAAVVVEGFEAGGHLGTDRPLFEILPEVVEAVNIPVIAAGGILTGADIAKALKIGASGVQMGTRFVASEECDAPLAFKQKYVEARKEDTMLIKTTVGLSGRAIANQFTNLLLNSDKLRITKCRDCLKNCSYRFCTFDSLIQSMNGDVDNGLVFAGARVHEITDILPVKRIFENLADEFALAIRLKGSFA</sequence>
<evidence type="ECO:0000256" key="4">
    <source>
        <dbReference type="ARBA" id="ARBA00022643"/>
    </source>
</evidence>
<dbReference type="PATRIC" id="fig|1408103.3.peg.4398"/>
<keyword evidence="5" id="KW-0560">Oxidoreductase</keyword>
<comment type="caution">
    <text evidence="6">The sequence shown here is derived from an EMBL/GenBank/DDBJ whole genome shotgun (WGS) entry which is preliminary data.</text>
</comment>
<evidence type="ECO:0000256" key="3">
    <source>
        <dbReference type="ARBA" id="ARBA00022630"/>
    </source>
</evidence>
<comment type="function">
    <text evidence="1">Nitronate monooxygenase that uses molecular oxygen to catalyze the oxidative denitrification of alkyl nitronates. Acts on propionate 3-nitronate (P3N), the presumed physiological substrate. Probably functions in the detoxification of P3N, a metabolic poison produced by plants and fungi as a defense mechanism.</text>
</comment>
<dbReference type="OrthoDB" id="9778912at2"/>
<keyword evidence="6" id="KW-0223">Dioxygenase</keyword>
<organism evidence="6 7">
    <name type="scientific">Mesobacillus campisalis</name>
    <dbReference type="NCBI Taxonomy" id="1408103"/>
    <lineage>
        <taxon>Bacteria</taxon>
        <taxon>Bacillati</taxon>
        <taxon>Bacillota</taxon>
        <taxon>Bacilli</taxon>
        <taxon>Bacillales</taxon>
        <taxon>Bacillaceae</taxon>
        <taxon>Mesobacillus</taxon>
    </lineage>
</organism>